<dbReference type="RefSeq" id="WP_345455215.1">
    <property type="nucleotide sequence ID" value="NZ_BAABRV010000006.1"/>
</dbReference>
<proteinExistence type="predicted"/>
<name>A0ABP9XHP4_9DEIO</name>
<keyword evidence="2" id="KW-1185">Reference proteome</keyword>
<evidence type="ECO:0008006" key="3">
    <source>
        <dbReference type="Google" id="ProtNLM"/>
    </source>
</evidence>
<dbReference type="InterPro" id="IPR038693">
    <property type="entry name" value="PaaB_sf"/>
</dbReference>
<evidence type="ECO:0000313" key="1">
    <source>
        <dbReference type="EMBL" id="GAA5534143.1"/>
    </source>
</evidence>
<evidence type="ECO:0000313" key="2">
    <source>
        <dbReference type="Proteomes" id="UP001404956"/>
    </source>
</evidence>
<accession>A0ABP9XHP4</accession>
<organism evidence="1 2">
    <name type="scientific">Deinococcus aluminii</name>
    <dbReference type="NCBI Taxonomy" id="1656885"/>
    <lineage>
        <taxon>Bacteria</taxon>
        <taxon>Thermotogati</taxon>
        <taxon>Deinococcota</taxon>
        <taxon>Deinococci</taxon>
        <taxon>Deinococcales</taxon>
        <taxon>Deinococcaceae</taxon>
        <taxon>Deinococcus</taxon>
    </lineage>
</organism>
<reference evidence="1 2" key="1">
    <citation type="submission" date="2024-02" db="EMBL/GenBank/DDBJ databases">
        <title>Deinococcus aluminii NBRC 112889.</title>
        <authorList>
            <person name="Ichikawa N."/>
            <person name="Katano-Makiyama Y."/>
            <person name="Hidaka K."/>
        </authorList>
    </citation>
    <scope>NUCLEOTIDE SEQUENCE [LARGE SCALE GENOMIC DNA]</scope>
    <source>
        <strain evidence="1 2">NBRC 112889</strain>
    </source>
</reference>
<comment type="caution">
    <text evidence="1">The sequence shown here is derived from an EMBL/GenBank/DDBJ whole genome shotgun (WGS) entry which is preliminary data.</text>
</comment>
<dbReference type="EMBL" id="BAABRV010000006">
    <property type="protein sequence ID" value="GAA5534143.1"/>
    <property type="molecule type" value="Genomic_DNA"/>
</dbReference>
<protein>
    <recommendedName>
        <fullName evidence="3">Phenylacetic acid degradation b</fullName>
    </recommendedName>
</protein>
<dbReference type="Proteomes" id="UP001404956">
    <property type="component" value="Unassembled WGS sequence"/>
</dbReference>
<dbReference type="Gene3D" id="3.10.20.520">
    <property type="entry name" value="Phenylacetic acid degradation B"/>
    <property type="match status" value="1"/>
</dbReference>
<sequence length="82" mass="9597">MSEAMQNRQERVAPQPPTRTAEGLIFEVFARFREDEVHHIGSVVALNSDLAQMYAGELYDEWRWAEMRIIPREKLIDIIPVK</sequence>
<gene>
    <name evidence="1" type="ORF">Dalu01_02551</name>
</gene>